<evidence type="ECO:0000256" key="1">
    <source>
        <dbReference type="SAM" id="Phobius"/>
    </source>
</evidence>
<keyword evidence="1" id="KW-0472">Membrane</keyword>
<dbReference type="PANTHER" id="PTHR40940:SF2">
    <property type="entry name" value="BATD"/>
    <property type="match status" value="1"/>
</dbReference>
<keyword evidence="1" id="KW-0812">Transmembrane</keyword>
<dbReference type="PANTHER" id="PTHR40940">
    <property type="entry name" value="PROTEIN BATD-RELATED"/>
    <property type="match status" value="1"/>
</dbReference>
<organism evidence="2">
    <name type="scientific">mine drainage metagenome</name>
    <dbReference type="NCBI Taxonomy" id="410659"/>
    <lineage>
        <taxon>unclassified sequences</taxon>
        <taxon>metagenomes</taxon>
        <taxon>ecological metagenomes</taxon>
    </lineage>
</organism>
<proteinExistence type="predicted"/>
<dbReference type="Pfam" id="PF13584">
    <property type="entry name" value="BatD"/>
    <property type="match status" value="2"/>
</dbReference>
<evidence type="ECO:0000313" key="2">
    <source>
        <dbReference type="EMBL" id="OIR08394.1"/>
    </source>
</evidence>
<sequence>MIKFLRYFFLLLIVLLIDKKTIGQIQFQIKPNATTIGKEDVLQVEYKVSGATDASNFAQPDFVKWKVLSGPAYSSQEISVNGKTESSVSYVFSLQPRSTGTLQLPAASVEVDGKKINCAAINITVKSTAHVAGANASSNSLQLPGGFFQEDVLGDDEIDKASVLRPGETFASKIKDNIFVKVTANKTSCVVGEPILVTYELFTRLRSQSKIAKQPAFSGCTVYEMTTEDQFPHIITLKGKEYKSYVIRKVQLFPLQTGDLKLDIASVENEITLFRKNSFGDETPTVQTVTLSSEPLTIHVNPLPEKNKPADFNGTIGDFSITAKADKIIDTADDNNMLEINISGSGNFQSINCPKISWSNNTEHFDNTEKSDINKMIFPASGTKTFLIPFVAKHAGTVIIPPIEFNYLDINSQQYKTIRSDSIEIKVAPALKNKYEINKISQDITNHKYIWIVPAIALLAGISWWLGFGRKQHLQQKTNEIINTELKNEVVAVVDEKEKLPEPTVLTNTEKLNELLLIESDKKFFAHAKQLAEEFMRQEENEEKRKLFSQIIEQCNEALYSPVAIISKESVFISLEKLV</sequence>
<protein>
    <recommendedName>
        <fullName evidence="3">Oxygen tolerance</fullName>
    </recommendedName>
</protein>
<feature type="transmembrane region" description="Helical" evidence="1">
    <location>
        <begin position="449"/>
        <end position="468"/>
    </location>
</feature>
<keyword evidence="1" id="KW-1133">Transmembrane helix</keyword>
<gene>
    <name evidence="2" type="ORF">GALL_95620</name>
</gene>
<dbReference type="InterPro" id="IPR025738">
    <property type="entry name" value="BatD"/>
</dbReference>
<evidence type="ECO:0008006" key="3">
    <source>
        <dbReference type="Google" id="ProtNLM"/>
    </source>
</evidence>
<reference evidence="2" key="1">
    <citation type="submission" date="2016-10" db="EMBL/GenBank/DDBJ databases">
        <title>Sequence of Gallionella enrichment culture.</title>
        <authorList>
            <person name="Poehlein A."/>
            <person name="Muehling M."/>
            <person name="Daniel R."/>
        </authorList>
    </citation>
    <scope>NUCLEOTIDE SEQUENCE</scope>
</reference>
<dbReference type="EMBL" id="MLJW01000032">
    <property type="protein sequence ID" value="OIR08394.1"/>
    <property type="molecule type" value="Genomic_DNA"/>
</dbReference>
<comment type="caution">
    <text evidence="2">The sequence shown here is derived from an EMBL/GenBank/DDBJ whole genome shotgun (WGS) entry which is preliminary data.</text>
</comment>
<dbReference type="AlphaFoldDB" id="A0A1J5SIY8"/>
<accession>A0A1J5SIY8</accession>
<name>A0A1J5SIY8_9ZZZZ</name>